<feature type="region of interest" description="Disordered" evidence="1">
    <location>
        <begin position="86"/>
        <end position="118"/>
    </location>
</feature>
<feature type="compositionally biased region" description="Low complexity" evidence="1">
    <location>
        <begin position="87"/>
        <end position="97"/>
    </location>
</feature>
<evidence type="ECO:0000256" key="1">
    <source>
        <dbReference type="SAM" id="MobiDB-lite"/>
    </source>
</evidence>
<evidence type="ECO:0000313" key="2">
    <source>
        <dbReference type="EMBL" id="GLD69567.1"/>
    </source>
</evidence>
<organism evidence="2 3">
    <name type="scientific">Lates japonicus</name>
    <name type="common">Japanese lates</name>
    <dbReference type="NCBI Taxonomy" id="270547"/>
    <lineage>
        <taxon>Eukaryota</taxon>
        <taxon>Metazoa</taxon>
        <taxon>Chordata</taxon>
        <taxon>Craniata</taxon>
        <taxon>Vertebrata</taxon>
        <taxon>Euteleostomi</taxon>
        <taxon>Actinopterygii</taxon>
        <taxon>Neopterygii</taxon>
        <taxon>Teleostei</taxon>
        <taxon>Neoteleostei</taxon>
        <taxon>Acanthomorphata</taxon>
        <taxon>Carangaria</taxon>
        <taxon>Carangaria incertae sedis</taxon>
        <taxon>Centropomidae</taxon>
        <taxon>Lates</taxon>
    </lineage>
</organism>
<dbReference type="AlphaFoldDB" id="A0AAD3N830"/>
<comment type="caution">
    <text evidence="2">The sequence shown here is derived from an EMBL/GenBank/DDBJ whole genome shotgun (WGS) entry which is preliminary data.</text>
</comment>
<dbReference type="Proteomes" id="UP001279410">
    <property type="component" value="Unassembled WGS sequence"/>
</dbReference>
<gene>
    <name evidence="2" type="ORF">AKAME5_002088100</name>
</gene>
<feature type="region of interest" description="Disordered" evidence="1">
    <location>
        <begin position="159"/>
        <end position="183"/>
    </location>
</feature>
<reference evidence="2" key="1">
    <citation type="submission" date="2022-08" db="EMBL/GenBank/DDBJ databases">
        <title>Genome sequencing of akame (Lates japonicus).</title>
        <authorList>
            <person name="Hashiguchi Y."/>
            <person name="Takahashi H."/>
        </authorList>
    </citation>
    <scope>NUCLEOTIDE SEQUENCE</scope>
    <source>
        <strain evidence="2">Kochi</strain>
    </source>
</reference>
<sequence>MSQVFQVFRVCVRRQLWRTITRRVPAAVSAGRVGSVPDLSQGVIRQLSSRDRGRVRGCTVDPNLEEEFVFLDCIEEDPHQEEKALIQQLQQQQQQISSPPPVSPPEHLHPPPQKQHLRSLERQLQALRGEAMQEPHPDSLIQFHDVDFPLDENLVAAKKKKKKKAGKSEHKVFGTPDVDEPGQ</sequence>
<keyword evidence="3" id="KW-1185">Reference proteome</keyword>
<dbReference type="EMBL" id="BRZM01000252">
    <property type="protein sequence ID" value="GLD69567.1"/>
    <property type="molecule type" value="Genomic_DNA"/>
</dbReference>
<evidence type="ECO:0000313" key="3">
    <source>
        <dbReference type="Proteomes" id="UP001279410"/>
    </source>
</evidence>
<name>A0AAD3N830_LATJO</name>
<proteinExistence type="predicted"/>
<protein>
    <submittedName>
        <fullName evidence="2">Nitric oxide-associated protein 1</fullName>
    </submittedName>
</protein>
<accession>A0AAD3N830</accession>